<proteinExistence type="predicted"/>
<dbReference type="EMBL" id="LN831302">
    <property type="protein sequence ID" value="CQH59668.1"/>
    <property type="molecule type" value="Genomic_DNA"/>
</dbReference>
<evidence type="ECO:0000313" key="3">
    <source>
        <dbReference type="Proteomes" id="UP000066737"/>
    </source>
</evidence>
<feature type="transmembrane region" description="Helical" evidence="1">
    <location>
        <begin position="40"/>
        <end position="59"/>
    </location>
</feature>
<dbReference type="STRING" id="1407499.HHUB_3033"/>
<feature type="transmembrane region" description="Helical" evidence="1">
    <location>
        <begin position="71"/>
        <end position="87"/>
    </location>
</feature>
<reference evidence="3" key="1">
    <citation type="journal article" date="2016" name="Environ. Microbiol.">
        <title>The complete genome of a viable archaeum isolated from 123-million-year-old rock salt.</title>
        <authorList>
            <person name="Jaakkola S.T."/>
            <person name="Pfeiffer F."/>
            <person name="Ravantti J.J."/>
            <person name="Guo Q."/>
            <person name="Liu Y."/>
            <person name="Chen X."/>
            <person name="Ma H."/>
            <person name="Yang C."/>
            <person name="Oksanen H.M."/>
            <person name="Bamford D.H."/>
        </authorList>
    </citation>
    <scope>NUCLEOTIDE SEQUENCE</scope>
    <source>
        <strain evidence="3">JI20-1</strain>
    </source>
</reference>
<keyword evidence="1" id="KW-0472">Membrane</keyword>
<keyword evidence="1" id="KW-1133">Transmembrane helix</keyword>
<feature type="transmembrane region" description="Helical" evidence="1">
    <location>
        <begin position="16"/>
        <end position="34"/>
    </location>
</feature>
<accession>A0A0U5H8H7</accession>
<organism evidence="2 3">
    <name type="scientific">Halobacterium hubeiense</name>
    <dbReference type="NCBI Taxonomy" id="1407499"/>
    <lineage>
        <taxon>Archaea</taxon>
        <taxon>Methanobacteriati</taxon>
        <taxon>Methanobacteriota</taxon>
        <taxon>Stenosarchaea group</taxon>
        <taxon>Halobacteria</taxon>
        <taxon>Halobacteriales</taxon>
        <taxon>Halobacteriaceae</taxon>
        <taxon>Halobacterium</taxon>
    </lineage>
</organism>
<keyword evidence="1" id="KW-0812">Transmembrane</keyword>
<evidence type="ECO:0000313" key="2">
    <source>
        <dbReference type="EMBL" id="CQH59668.1"/>
    </source>
</evidence>
<dbReference type="GeneID" id="26659656"/>
<evidence type="ECO:0000256" key="1">
    <source>
        <dbReference type="SAM" id="Phobius"/>
    </source>
</evidence>
<sequence>MSESVLSENTFTFREWHAGVLGAAVGAFASYLHAINYTDLGVGLAVVFVAAALGLRRYGSVASRTVRREPWYALAAFVAVGAVVLAAA</sequence>
<name>A0A0U5H8H7_9EURY</name>
<dbReference type="AlphaFoldDB" id="A0A0U5H8H7"/>
<protein>
    <submittedName>
        <fullName evidence="2">Homolog to HCTV2-ORF24</fullName>
    </submittedName>
</protein>
<dbReference type="Proteomes" id="UP000066737">
    <property type="component" value="Chromosome I"/>
</dbReference>
<gene>
    <name evidence="2" type="ORF">HHUB_3033</name>
</gene>
<keyword evidence="3" id="KW-1185">Reference proteome</keyword>
<dbReference type="KEGG" id="hhb:Hhub_3033"/>
<dbReference type="RefSeq" id="WP_059057422.1">
    <property type="nucleotide sequence ID" value="NZ_CEML01000001.1"/>
</dbReference>